<dbReference type="GO" id="GO:0016020">
    <property type="term" value="C:membrane"/>
    <property type="evidence" value="ECO:0007669"/>
    <property type="project" value="UniProtKB-SubCell"/>
</dbReference>
<sequence length="526" mass="58222">MTSANHLLSLPNNTHRHWWRDKSLRQNVLHCAGCCLCVFYLGYDQALLAALQAIPEWNAYFDTPTGTKLGLIASSLYFPGLIASFFGSWVSMRYGRKPTVGIGSALIIIGTIVNALAKNTGVFCGGRVLIGAGGAITKIAHPRLRSFIASSYYGWFFLGSALSSWLCLAGLYIGNDWAWRMPCMFQLFAPVLVIAITSTGPESPRFLINKGRNEQALNVLAKYHANGKVDDPLVQAEYGEICAALEAEGEEHKSAWTDLVRTKGNRRRIVMAILMACGTNWTGSGLLGYYLTPILASVGIKDPKQTTSLNGGLALWNLLSCELAATQVNRISRRVSFFISGIGMISAIAIVTGMSATFAAGKQSFGIPTVPFIFIFFFFYDIAWMALPFHYCTEIMPFHLRTKGLAIFTAVQTFANGFNQFVNPIAFKAIAWKYYILYIAINAAFLVYFYFFLIDSRGMSLEEITLLFDYPRKQARQRAAEDMHARVQARIEEKARVESEKDSEKGDIVMVEDVAELGRDSGKSAV</sequence>
<feature type="transmembrane region" description="Helical" evidence="7">
    <location>
        <begin position="372"/>
        <end position="392"/>
    </location>
</feature>
<dbReference type="AlphaFoldDB" id="K1VTE9"/>
<keyword evidence="5 7" id="KW-1133">Transmembrane helix</keyword>
<dbReference type="SUPFAM" id="SSF103473">
    <property type="entry name" value="MFS general substrate transporter"/>
    <property type="match status" value="1"/>
</dbReference>
<feature type="domain" description="Major facilitator superfamily (MFS) profile" evidence="8">
    <location>
        <begin position="30"/>
        <end position="457"/>
    </location>
</feature>
<dbReference type="InterPro" id="IPR020846">
    <property type="entry name" value="MFS_dom"/>
</dbReference>
<comment type="subcellular location">
    <subcellularLocation>
        <location evidence="1">Membrane</location>
        <topology evidence="1">Multi-pass membrane protein</topology>
    </subcellularLocation>
</comment>
<dbReference type="InterPro" id="IPR036259">
    <property type="entry name" value="MFS_trans_sf"/>
</dbReference>
<feature type="transmembrane region" description="Helical" evidence="7">
    <location>
        <begin position="269"/>
        <end position="291"/>
    </location>
</feature>
<dbReference type="OMA" id="FMYPETR"/>
<dbReference type="Proteomes" id="UP000006757">
    <property type="component" value="Unassembled WGS sequence"/>
</dbReference>
<evidence type="ECO:0000313" key="10">
    <source>
        <dbReference type="Proteomes" id="UP000006757"/>
    </source>
</evidence>
<dbReference type="OrthoDB" id="6133115at2759"/>
<dbReference type="EMBL" id="AMBO01000354">
    <property type="protein sequence ID" value="EKC99967.1"/>
    <property type="molecule type" value="Genomic_DNA"/>
</dbReference>
<keyword evidence="4 7" id="KW-0812">Transmembrane</keyword>
<evidence type="ECO:0000313" key="9">
    <source>
        <dbReference type="EMBL" id="EKC99967.1"/>
    </source>
</evidence>
<dbReference type="PANTHER" id="PTHR48022:SF52">
    <property type="entry name" value="SUGAR TRANSPORTER, PUTATIVE-RELATED"/>
    <property type="match status" value="1"/>
</dbReference>
<dbReference type="eggNOG" id="KOG0254">
    <property type="taxonomic scope" value="Eukaryota"/>
</dbReference>
<feature type="transmembrane region" description="Helical" evidence="7">
    <location>
        <begin position="28"/>
        <end position="51"/>
    </location>
</feature>
<feature type="transmembrane region" description="Helical" evidence="7">
    <location>
        <begin position="434"/>
        <end position="453"/>
    </location>
</feature>
<evidence type="ECO:0000256" key="1">
    <source>
        <dbReference type="ARBA" id="ARBA00004141"/>
    </source>
</evidence>
<gene>
    <name evidence="9" type="ORF">A1Q2_05731</name>
</gene>
<keyword evidence="10" id="KW-1185">Reference proteome</keyword>
<comment type="similarity">
    <text evidence="2">Belongs to the major facilitator superfamily. Sugar transporter (TC 2.A.1.1) family.</text>
</comment>
<evidence type="ECO:0000256" key="7">
    <source>
        <dbReference type="SAM" id="Phobius"/>
    </source>
</evidence>
<dbReference type="InterPro" id="IPR005828">
    <property type="entry name" value="MFS_sugar_transport-like"/>
</dbReference>
<protein>
    <submittedName>
        <fullName evidence="9">Hexose transporter</fullName>
    </submittedName>
</protein>
<dbReference type="HOGENOM" id="CLU_001265_30_13_1"/>
<feature type="transmembrane region" description="Helical" evidence="7">
    <location>
        <begin position="152"/>
        <end position="173"/>
    </location>
</feature>
<feature type="transmembrane region" description="Helical" evidence="7">
    <location>
        <begin position="311"/>
        <end position="328"/>
    </location>
</feature>
<evidence type="ECO:0000256" key="4">
    <source>
        <dbReference type="ARBA" id="ARBA00022692"/>
    </source>
</evidence>
<dbReference type="InterPro" id="IPR050360">
    <property type="entry name" value="MFS_Sugar_Transporters"/>
</dbReference>
<accession>K1VTE9</accession>
<evidence type="ECO:0000256" key="3">
    <source>
        <dbReference type="ARBA" id="ARBA00022448"/>
    </source>
</evidence>
<keyword evidence="3" id="KW-0813">Transport</keyword>
<reference evidence="9 10" key="1">
    <citation type="journal article" date="2012" name="Eukaryot. Cell">
        <title>Genome sequence of the Trichosporon asahii environmental strain CBS 8904.</title>
        <authorList>
            <person name="Yang R.Y."/>
            <person name="Li H.T."/>
            <person name="Zhu H."/>
            <person name="Zhou G.P."/>
            <person name="Wang M."/>
            <person name="Wang L."/>
        </authorList>
    </citation>
    <scope>NUCLEOTIDE SEQUENCE [LARGE SCALE GENOMIC DNA]</scope>
    <source>
        <strain evidence="9 10">CBS 8904</strain>
    </source>
</reference>
<dbReference type="InParanoid" id="K1VTE9"/>
<feature type="transmembrane region" description="Helical" evidence="7">
    <location>
        <begin position="404"/>
        <end position="422"/>
    </location>
</feature>
<evidence type="ECO:0000256" key="2">
    <source>
        <dbReference type="ARBA" id="ARBA00010992"/>
    </source>
</evidence>
<evidence type="ECO:0000259" key="8">
    <source>
        <dbReference type="PROSITE" id="PS50850"/>
    </source>
</evidence>
<dbReference type="FunFam" id="1.20.1250.20:FF:000134">
    <property type="entry name" value="MFS sugar transporter protein"/>
    <property type="match status" value="1"/>
</dbReference>
<feature type="transmembrane region" description="Helical" evidence="7">
    <location>
        <begin position="335"/>
        <end position="360"/>
    </location>
</feature>
<dbReference type="PROSITE" id="PS50850">
    <property type="entry name" value="MFS"/>
    <property type="match status" value="1"/>
</dbReference>
<dbReference type="Pfam" id="PF00083">
    <property type="entry name" value="Sugar_tr"/>
    <property type="match status" value="1"/>
</dbReference>
<organism evidence="9 10">
    <name type="scientific">Trichosporon asahii var. asahii (strain CBS 8904)</name>
    <name type="common">Yeast</name>
    <dbReference type="NCBI Taxonomy" id="1220162"/>
    <lineage>
        <taxon>Eukaryota</taxon>
        <taxon>Fungi</taxon>
        <taxon>Dikarya</taxon>
        <taxon>Basidiomycota</taxon>
        <taxon>Agaricomycotina</taxon>
        <taxon>Tremellomycetes</taxon>
        <taxon>Trichosporonales</taxon>
        <taxon>Trichosporonaceae</taxon>
        <taxon>Trichosporon</taxon>
    </lineage>
</organism>
<keyword evidence="6 7" id="KW-0472">Membrane</keyword>
<dbReference type="PANTHER" id="PTHR48022">
    <property type="entry name" value="PLASTIDIC GLUCOSE TRANSPORTER 4"/>
    <property type="match status" value="1"/>
</dbReference>
<name>K1VTE9_TRIAC</name>
<evidence type="ECO:0000256" key="6">
    <source>
        <dbReference type="ARBA" id="ARBA00023136"/>
    </source>
</evidence>
<comment type="caution">
    <text evidence="9">The sequence shown here is derived from an EMBL/GenBank/DDBJ whole genome shotgun (WGS) entry which is preliminary data.</text>
</comment>
<evidence type="ECO:0000256" key="5">
    <source>
        <dbReference type="ARBA" id="ARBA00022989"/>
    </source>
</evidence>
<proteinExistence type="inferred from homology"/>
<dbReference type="Gene3D" id="1.20.1250.20">
    <property type="entry name" value="MFS general substrate transporter like domains"/>
    <property type="match status" value="1"/>
</dbReference>
<feature type="transmembrane region" description="Helical" evidence="7">
    <location>
        <begin position="99"/>
        <end position="117"/>
    </location>
</feature>
<dbReference type="STRING" id="1220162.K1VTE9"/>
<dbReference type="GO" id="GO:0005351">
    <property type="term" value="F:carbohydrate:proton symporter activity"/>
    <property type="evidence" value="ECO:0007669"/>
    <property type="project" value="TreeGrafter"/>
</dbReference>
<feature type="transmembrane region" description="Helical" evidence="7">
    <location>
        <begin position="71"/>
        <end position="92"/>
    </location>
</feature>